<dbReference type="Pfam" id="PF13383">
    <property type="entry name" value="Methyltransf_22"/>
    <property type="match status" value="1"/>
</dbReference>
<dbReference type="PANTHER" id="PTHR32026:SF10">
    <property type="entry name" value="METHYLTRANSFERASE-LIKE PROTEIN 24-RELATED"/>
    <property type="match status" value="1"/>
</dbReference>
<evidence type="ECO:0000313" key="2">
    <source>
        <dbReference type="EMBL" id="CEK73846.1"/>
    </source>
</evidence>
<proteinExistence type="predicted"/>
<gene>
    <name evidence="2" type="primary">ORF88528</name>
</gene>
<sequence length="266" mass="30516">VKQNGHENTVRLTGGFADDTLLIPDSAALRNMSWQDLSHLYHKYLSVDQIKCSDILRVGHVTDGGWDVCNDKKFAPSSGCIVYSFGVGGDFSFDDSVVRHFGCKVYSFDPSINLNSNRRSDNAFFYKQGIADSDRTLQNGWQMSRFESIRAGLKHMKKSISILKLDIEEWEWEVLPDILASEHFTTVNQLLMELHQCEGCATYNPEQEDKEPARDRYIHMLELLRGLYTQQFRMFHHHLNPACNYISKFTMSQRSACVEVGFVRVS</sequence>
<dbReference type="PANTHER" id="PTHR32026">
    <property type="entry name" value="METHYLTRANSFERASE-LIKE PROTEIN 24"/>
    <property type="match status" value="1"/>
</dbReference>
<dbReference type="AlphaFoldDB" id="A0A0B7A168"/>
<feature type="non-terminal residue" evidence="2">
    <location>
        <position position="1"/>
    </location>
</feature>
<dbReference type="InterPro" id="IPR025714">
    <property type="entry name" value="Methyltranfer_dom"/>
</dbReference>
<protein>
    <recommendedName>
        <fullName evidence="1">Methyltransferase domain-containing protein</fullName>
    </recommendedName>
</protein>
<name>A0A0B7A168_9EUPU</name>
<organism evidence="2">
    <name type="scientific">Arion vulgaris</name>
    <dbReference type="NCBI Taxonomy" id="1028688"/>
    <lineage>
        <taxon>Eukaryota</taxon>
        <taxon>Metazoa</taxon>
        <taxon>Spiralia</taxon>
        <taxon>Lophotrochozoa</taxon>
        <taxon>Mollusca</taxon>
        <taxon>Gastropoda</taxon>
        <taxon>Heterobranchia</taxon>
        <taxon>Euthyneura</taxon>
        <taxon>Panpulmonata</taxon>
        <taxon>Eupulmonata</taxon>
        <taxon>Stylommatophora</taxon>
        <taxon>Helicina</taxon>
        <taxon>Arionoidea</taxon>
        <taxon>Arionidae</taxon>
        <taxon>Arion</taxon>
    </lineage>
</organism>
<accession>A0A0B7A168</accession>
<dbReference type="EMBL" id="HACG01026981">
    <property type="protein sequence ID" value="CEK73846.1"/>
    <property type="molecule type" value="Transcribed_RNA"/>
</dbReference>
<reference evidence="2" key="1">
    <citation type="submission" date="2014-12" db="EMBL/GenBank/DDBJ databases">
        <title>Insight into the proteome of Arion vulgaris.</title>
        <authorList>
            <person name="Aradska J."/>
            <person name="Bulat T."/>
            <person name="Smidak R."/>
            <person name="Sarate P."/>
            <person name="Gangsoo J."/>
            <person name="Sialana F."/>
            <person name="Bilban M."/>
            <person name="Lubec G."/>
        </authorList>
    </citation>
    <scope>NUCLEOTIDE SEQUENCE</scope>
    <source>
        <tissue evidence="2">Skin</tissue>
    </source>
</reference>
<feature type="domain" description="Methyltransferase" evidence="1">
    <location>
        <begin position="36"/>
        <end position="241"/>
    </location>
</feature>
<evidence type="ECO:0000259" key="1">
    <source>
        <dbReference type="Pfam" id="PF13383"/>
    </source>
</evidence>
<dbReference type="InterPro" id="IPR026913">
    <property type="entry name" value="METTL24"/>
</dbReference>